<feature type="transmembrane region" description="Helical" evidence="6">
    <location>
        <begin position="78"/>
        <end position="102"/>
    </location>
</feature>
<feature type="transmembrane region" description="Helical" evidence="6">
    <location>
        <begin position="36"/>
        <end position="57"/>
    </location>
</feature>
<evidence type="ECO:0000256" key="1">
    <source>
        <dbReference type="ARBA" id="ARBA00004651"/>
    </source>
</evidence>
<feature type="transmembrane region" description="Helical" evidence="6">
    <location>
        <begin position="206"/>
        <end position="224"/>
    </location>
</feature>
<feature type="transmembrane region" description="Helical" evidence="6">
    <location>
        <begin position="154"/>
        <end position="186"/>
    </location>
</feature>
<feature type="transmembrane region" description="Helical" evidence="6">
    <location>
        <begin position="383"/>
        <end position="403"/>
    </location>
</feature>
<keyword evidence="3 6" id="KW-0812">Transmembrane</keyword>
<dbReference type="KEGG" id="caul:KCG34_01720"/>
<feature type="transmembrane region" description="Helical" evidence="6">
    <location>
        <begin position="446"/>
        <end position="465"/>
    </location>
</feature>
<evidence type="ECO:0000313" key="8">
    <source>
        <dbReference type="Proteomes" id="UP000676409"/>
    </source>
</evidence>
<name>A0A975G015_9CAUL</name>
<evidence type="ECO:0000256" key="6">
    <source>
        <dbReference type="SAM" id="Phobius"/>
    </source>
</evidence>
<organism evidence="7 8">
    <name type="scientific">Phenylobacterium montanum</name>
    <dbReference type="NCBI Taxonomy" id="2823693"/>
    <lineage>
        <taxon>Bacteria</taxon>
        <taxon>Pseudomonadati</taxon>
        <taxon>Pseudomonadota</taxon>
        <taxon>Alphaproteobacteria</taxon>
        <taxon>Caulobacterales</taxon>
        <taxon>Caulobacteraceae</taxon>
        <taxon>Phenylobacterium</taxon>
    </lineage>
</organism>
<dbReference type="AlphaFoldDB" id="A0A975G015"/>
<keyword evidence="5 6" id="KW-0472">Membrane</keyword>
<sequence length="483" mass="49906">MFWRGVVGYLPVNIVQGVVGLLTIVVFTRVLSPADYGAYALAFSVMSLVHTLCFTWLEAAMARFYAAEAEGGRLPNHFATLFRTYALLALGLPLVAVPVLWAWPMAPALKLAVGAGLASILVRSLLKLAQERRRAAGDVSGAAMIDMAQTAGGFLVGAGLALAGLGGAAPLVGLGAAAAVCLIWALPAELRQAPGGRFERARINLYAAYGLPVSLSLILSLVLASTDRFVLAACLGQTSVGIYHAGYSLSNRTLDVMFIWLGMAGGPAAVAALERGGEKALRSVAHEQASLMVALTLPAAVGLALVARPLAGLMVGPALRDGAAQVTPWIGASAFLSGVTVYYFHTAFTLARRTPLLMLAMALPAMANLALNLLLVPRFGLQGALWATLASYGLGAVASFALGRMVLPLPVPWATFAKATLAALGMAAAVRLVPESGGLVELIAKAALGAVVYGGLALALDVGGLRDQAMRVGRMLQARMATP</sequence>
<evidence type="ECO:0000256" key="2">
    <source>
        <dbReference type="ARBA" id="ARBA00022475"/>
    </source>
</evidence>
<feature type="transmembrane region" description="Helical" evidence="6">
    <location>
        <begin position="258"/>
        <end position="277"/>
    </location>
</feature>
<evidence type="ECO:0000256" key="4">
    <source>
        <dbReference type="ARBA" id="ARBA00022989"/>
    </source>
</evidence>
<feature type="transmembrane region" description="Helical" evidence="6">
    <location>
        <begin position="415"/>
        <end position="434"/>
    </location>
</feature>
<dbReference type="InterPro" id="IPR050833">
    <property type="entry name" value="Poly_Biosynth_Transport"/>
</dbReference>
<evidence type="ECO:0000313" key="7">
    <source>
        <dbReference type="EMBL" id="QUD88633.1"/>
    </source>
</evidence>
<feature type="transmembrane region" description="Helical" evidence="6">
    <location>
        <begin position="356"/>
        <end position="377"/>
    </location>
</feature>
<keyword evidence="2" id="KW-1003">Cell membrane</keyword>
<reference evidence="7" key="1">
    <citation type="submission" date="2021-04" db="EMBL/GenBank/DDBJ databases">
        <title>The complete genome sequence of Caulobacter sp. S6.</title>
        <authorList>
            <person name="Tang Y."/>
            <person name="Ouyang W."/>
            <person name="Liu Q."/>
            <person name="Huang B."/>
            <person name="Guo Z."/>
            <person name="Lei P."/>
        </authorList>
    </citation>
    <scope>NUCLEOTIDE SEQUENCE</scope>
    <source>
        <strain evidence="7">S6</strain>
    </source>
</reference>
<dbReference type="EMBL" id="CP073078">
    <property type="protein sequence ID" value="QUD88633.1"/>
    <property type="molecule type" value="Genomic_DNA"/>
</dbReference>
<feature type="transmembrane region" description="Helical" evidence="6">
    <location>
        <begin position="326"/>
        <end position="344"/>
    </location>
</feature>
<dbReference type="PANTHER" id="PTHR30250:SF31">
    <property type="entry name" value="INNER MEMBRANE PROTEIN YGHQ"/>
    <property type="match status" value="1"/>
</dbReference>
<dbReference type="RefSeq" id="WP_211938683.1">
    <property type="nucleotide sequence ID" value="NZ_CP073078.1"/>
</dbReference>
<dbReference type="GO" id="GO:0005886">
    <property type="term" value="C:plasma membrane"/>
    <property type="evidence" value="ECO:0007669"/>
    <property type="project" value="UniProtKB-SubCell"/>
</dbReference>
<dbReference type="PANTHER" id="PTHR30250">
    <property type="entry name" value="PST FAMILY PREDICTED COLANIC ACID TRANSPORTER"/>
    <property type="match status" value="1"/>
</dbReference>
<feature type="transmembrane region" description="Helical" evidence="6">
    <location>
        <begin position="7"/>
        <end position="30"/>
    </location>
</feature>
<feature type="transmembrane region" description="Helical" evidence="6">
    <location>
        <begin position="289"/>
        <end position="306"/>
    </location>
</feature>
<accession>A0A975G015</accession>
<keyword evidence="8" id="KW-1185">Reference proteome</keyword>
<protein>
    <submittedName>
        <fullName evidence="7">Lipopolysaccharide biosynthesis protein</fullName>
    </submittedName>
</protein>
<feature type="transmembrane region" description="Helical" evidence="6">
    <location>
        <begin position="108"/>
        <end position="126"/>
    </location>
</feature>
<keyword evidence="4 6" id="KW-1133">Transmembrane helix</keyword>
<dbReference type="Pfam" id="PF13440">
    <property type="entry name" value="Polysacc_synt_3"/>
    <property type="match status" value="1"/>
</dbReference>
<proteinExistence type="predicted"/>
<dbReference type="Proteomes" id="UP000676409">
    <property type="component" value="Chromosome"/>
</dbReference>
<comment type="subcellular location">
    <subcellularLocation>
        <location evidence="1">Cell membrane</location>
        <topology evidence="1">Multi-pass membrane protein</topology>
    </subcellularLocation>
</comment>
<gene>
    <name evidence="7" type="ORF">KCG34_01720</name>
</gene>
<evidence type="ECO:0000256" key="3">
    <source>
        <dbReference type="ARBA" id="ARBA00022692"/>
    </source>
</evidence>
<evidence type="ECO:0000256" key="5">
    <source>
        <dbReference type="ARBA" id="ARBA00023136"/>
    </source>
</evidence>